<dbReference type="GO" id="GO:0016810">
    <property type="term" value="F:hydrolase activity, acting on carbon-nitrogen (but not peptide) bonds"/>
    <property type="evidence" value="ECO:0007669"/>
    <property type="project" value="InterPro"/>
</dbReference>
<evidence type="ECO:0000313" key="3">
    <source>
        <dbReference type="Proteomes" id="UP000654257"/>
    </source>
</evidence>
<keyword evidence="3" id="KW-1185">Reference proteome</keyword>
<dbReference type="CDD" id="cd10938">
    <property type="entry name" value="CE4_HpPgdA_like"/>
    <property type="match status" value="1"/>
</dbReference>
<dbReference type="PANTHER" id="PTHR47561">
    <property type="entry name" value="POLYSACCHARIDE DEACETYLASE FAMILY PROTEIN (AFU_ORTHOLOGUE AFUA_6G05030)"/>
    <property type="match status" value="1"/>
</dbReference>
<reference evidence="2" key="1">
    <citation type="journal article" date="2014" name="Int. J. Syst. Evol. Microbiol.">
        <title>Complete genome sequence of Corynebacterium casei LMG S-19264T (=DSM 44701T), isolated from a smear-ripened cheese.</title>
        <authorList>
            <consortium name="US DOE Joint Genome Institute (JGI-PGF)"/>
            <person name="Walter F."/>
            <person name="Albersmeier A."/>
            <person name="Kalinowski J."/>
            <person name="Ruckert C."/>
        </authorList>
    </citation>
    <scope>NUCLEOTIDE SEQUENCE</scope>
    <source>
        <strain evidence="2">CCM 7905</strain>
    </source>
</reference>
<dbReference type="InterPro" id="IPR011330">
    <property type="entry name" value="Glyco_hydro/deAcase_b/a-brl"/>
</dbReference>
<sequence>MPLQLPEGKRLAVSLSPDFDAQSVWIGTFRSTSQSNLSRGEFGAEVGAPRLLDTFERFGITTTWCIPTHTMQTFPHAVAAVVDRGHEIAAHGVYHEFVPKLELDEERRLMELQVHLHEELIGRRPRGYRSPALDVTDNTLAVLEEFGFDWDSSLMGRDFTPYHPRMVTTIDLEKGNSFGEPSPLLEFPVSWGLDDFPELELLKGSATQQSNETVLQRWKDAFDFAYERCPGGMMTWTLHPQTIGRGFNLLMLERFLHHVVGHDGVWFPTISEAADAWSDSPA</sequence>
<dbReference type="InterPro" id="IPR002509">
    <property type="entry name" value="NODB_dom"/>
</dbReference>
<dbReference type="PROSITE" id="PS51677">
    <property type="entry name" value="NODB"/>
    <property type="match status" value="1"/>
</dbReference>
<comment type="caution">
    <text evidence="2">The sequence shown here is derived from an EMBL/GenBank/DDBJ whole genome shotgun (WGS) entry which is preliminary data.</text>
</comment>
<dbReference type="SUPFAM" id="SSF88713">
    <property type="entry name" value="Glycoside hydrolase/deacetylase"/>
    <property type="match status" value="1"/>
</dbReference>
<dbReference type="Gene3D" id="3.20.20.370">
    <property type="entry name" value="Glycoside hydrolase/deacetylase"/>
    <property type="match status" value="1"/>
</dbReference>
<dbReference type="RefSeq" id="WP_188547862.1">
    <property type="nucleotide sequence ID" value="NZ_BMCU01000008.1"/>
</dbReference>
<dbReference type="GO" id="GO:0005975">
    <property type="term" value="P:carbohydrate metabolic process"/>
    <property type="evidence" value="ECO:0007669"/>
    <property type="project" value="InterPro"/>
</dbReference>
<dbReference type="PANTHER" id="PTHR47561:SF1">
    <property type="entry name" value="POLYSACCHARIDE DEACETYLASE FAMILY PROTEIN (AFU_ORTHOLOGUE AFUA_6G05030)"/>
    <property type="match status" value="1"/>
</dbReference>
<accession>A0A917LIJ3</accession>
<protein>
    <recommendedName>
        <fullName evidence="1">NodB homology domain-containing protein</fullName>
    </recommendedName>
</protein>
<dbReference type="AlphaFoldDB" id="A0A917LIJ3"/>
<gene>
    <name evidence="2" type="ORF">GCM10007304_48190</name>
</gene>
<dbReference type="Pfam" id="PF01522">
    <property type="entry name" value="Polysacc_deac_1"/>
    <property type="match status" value="1"/>
</dbReference>
<proteinExistence type="predicted"/>
<reference evidence="2" key="2">
    <citation type="submission" date="2020-09" db="EMBL/GenBank/DDBJ databases">
        <authorList>
            <person name="Sun Q."/>
            <person name="Sedlacek I."/>
        </authorList>
    </citation>
    <scope>NUCLEOTIDE SEQUENCE</scope>
    <source>
        <strain evidence="2">CCM 7905</strain>
    </source>
</reference>
<dbReference type="InterPro" id="IPR037950">
    <property type="entry name" value="PgdA-like"/>
</dbReference>
<dbReference type="Proteomes" id="UP000654257">
    <property type="component" value="Unassembled WGS sequence"/>
</dbReference>
<name>A0A917LIJ3_9NOCA</name>
<organism evidence="2 3">
    <name type="scientific">Rhodococcoides trifolii</name>
    <dbReference type="NCBI Taxonomy" id="908250"/>
    <lineage>
        <taxon>Bacteria</taxon>
        <taxon>Bacillati</taxon>
        <taxon>Actinomycetota</taxon>
        <taxon>Actinomycetes</taxon>
        <taxon>Mycobacteriales</taxon>
        <taxon>Nocardiaceae</taxon>
        <taxon>Rhodococcoides</taxon>
    </lineage>
</organism>
<evidence type="ECO:0000313" key="2">
    <source>
        <dbReference type="EMBL" id="GGG28678.1"/>
    </source>
</evidence>
<evidence type="ECO:0000259" key="1">
    <source>
        <dbReference type="PROSITE" id="PS51677"/>
    </source>
</evidence>
<dbReference type="EMBL" id="BMCU01000008">
    <property type="protein sequence ID" value="GGG28678.1"/>
    <property type="molecule type" value="Genomic_DNA"/>
</dbReference>
<feature type="domain" description="NodB homology" evidence="1">
    <location>
        <begin position="34"/>
        <end position="268"/>
    </location>
</feature>